<feature type="domain" description="SLH" evidence="3">
    <location>
        <begin position="60"/>
        <end position="124"/>
    </location>
</feature>
<organism evidence="4 5">
    <name type="scientific">Nostoc sphaeroides CCNUC1</name>
    <dbReference type="NCBI Taxonomy" id="2653204"/>
    <lineage>
        <taxon>Bacteria</taxon>
        <taxon>Bacillati</taxon>
        <taxon>Cyanobacteriota</taxon>
        <taxon>Cyanophyceae</taxon>
        <taxon>Nostocales</taxon>
        <taxon>Nostocaceae</taxon>
        <taxon>Nostoc</taxon>
    </lineage>
</organism>
<dbReference type="RefSeq" id="WP_152587961.1">
    <property type="nucleotide sequence ID" value="NZ_CP045226.1"/>
</dbReference>
<dbReference type="Pfam" id="PF04966">
    <property type="entry name" value="OprB"/>
    <property type="match status" value="1"/>
</dbReference>
<gene>
    <name evidence="4" type="ORF">GXM_00178</name>
</gene>
<dbReference type="InterPro" id="IPR038673">
    <property type="entry name" value="OprB_sf"/>
</dbReference>
<dbReference type="GO" id="GO:0016020">
    <property type="term" value="C:membrane"/>
    <property type="evidence" value="ECO:0007669"/>
    <property type="project" value="InterPro"/>
</dbReference>
<dbReference type="PANTHER" id="PTHR43308">
    <property type="entry name" value="OUTER MEMBRANE PROTEIN ALPHA-RELATED"/>
    <property type="match status" value="1"/>
</dbReference>
<dbReference type="PROSITE" id="PS51272">
    <property type="entry name" value="SLH"/>
    <property type="match status" value="1"/>
</dbReference>
<dbReference type="InterPro" id="IPR051465">
    <property type="entry name" value="Cell_Envelope_Struct_Comp"/>
</dbReference>
<evidence type="ECO:0000259" key="3">
    <source>
        <dbReference type="PROSITE" id="PS51272"/>
    </source>
</evidence>
<accession>A0A5P8VQJ9</accession>
<dbReference type="PANTHER" id="PTHR43308:SF1">
    <property type="entry name" value="OUTER MEMBRANE PROTEIN ALPHA"/>
    <property type="match status" value="1"/>
</dbReference>
<protein>
    <recommendedName>
        <fullName evidence="3">SLH domain-containing protein</fullName>
    </recommendedName>
</protein>
<dbReference type="NCBIfam" id="NF033921">
    <property type="entry name" value="por_somb"/>
    <property type="match status" value="1"/>
</dbReference>
<name>A0A5P8VQJ9_9NOSO</name>
<dbReference type="AlphaFoldDB" id="A0A5P8VQJ9"/>
<proteinExistence type="inferred from homology"/>
<reference evidence="4 5" key="1">
    <citation type="submission" date="2019-10" db="EMBL/GenBank/DDBJ databases">
        <title>Genomic and transcriptomic insights into the perfect genentic adaptation of a filamentous nitrogen-fixing cyanobacterium to rice fields.</title>
        <authorList>
            <person name="Chen Z."/>
        </authorList>
    </citation>
    <scope>NUCLEOTIDE SEQUENCE [LARGE SCALE GENOMIC DNA]</scope>
    <source>
        <strain evidence="4">CCNUC1</strain>
    </source>
</reference>
<evidence type="ECO:0000313" key="5">
    <source>
        <dbReference type="Proteomes" id="UP000326678"/>
    </source>
</evidence>
<dbReference type="GO" id="GO:0008643">
    <property type="term" value="P:carbohydrate transport"/>
    <property type="evidence" value="ECO:0007669"/>
    <property type="project" value="InterPro"/>
</dbReference>
<comment type="similarity">
    <text evidence="1 2">Belongs to the OprB family.</text>
</comment>
<keyword evidence="5" id="KW-1185">Reference proteome</keyword>
<dbReference type="InterPro" id="IPR001119">
    <property type="entry name" value="SLH_dom"/>
</dbReference>
<evidence type="ECO:0000313" key="4">
    <source>
        <dbReference type="EMBL" id="QFS42705.1"/>
    </source>
</evidence>
<evidence type="ECO:0000256" key="1">
    <source>
        <dbReference type="ARBA" id="ARBA00008769"/>
    </source>
</evidence>
<dbReference type="GO" id="GO:0015288">
    <property type="term" value="F:porin activity"/>
    <property type="evidence" value="ECO:0007669"/>
    <property type="project" value="InterPro"/>
</dbReference>
<dbReference type="Pfam" id="PF00395">
    <property type="entry name" value="SLH"/>
    <property type="match status" value="1"/>
</dbReference>
<dbReference type="KEGG" id="nsh:GXM_00178"/>
<dbReference type="Gene3D" id="2.40.160.180">
    <property type="entry name" value="Carbohydrate-selective porin OprB"/>
    <property type="match status" value="1"/>
</dbReference>
<evidence type="ECO:0000256" key="2">
    <source>
        <dbReference type="RuleBase" id="RU363072"/>
    </source>
</evidence>
<dbReference type="EMBL" id="CP045226">
    <property type="protein sequence ID" value="QFS42705.1"/>
    <property type="molecule type" value="Genomic_DNA"/>
</dbReference>
<dbReference type="InterPro" id="IPR007049">
    <property type="entry name" value="Carb-sel_porin_OprB"/>
</dbReference>
<dbReference type="Proteomes" id="UP000326678">
    <property type="component" value="Chromosome Gxm1"/>
</dbReference>
<sequence>MFSFFRASLSLVTAIFILVLAPFARVHAENSLKVLTNQKSTDSLDKVSQSAQLDSAPVTSVTQLSDVQQTDWAFQALQSLVERYGCIAGYSDGSFKGDRAITRFEFATGLNACLDKVNQRIDADITQIVNKEDLATLQKLQKEFATELATLRGRVDALETRTEQLEQQRFSTTTKLNGQVIFAATDAFGDASPSGNGDQSNLTFSSRVRLNFDTSFTGQDRLRIRFQASNVVNPTAPGNEARLSFQSGTDANNNVFLSKLEYRFPIGDKVSFLLGTGFNTYFDDADVINPLQSDGNAAISRFGRYSPIFRLGGDTGVGVTFKPNGNLKAEIFYLAGNTNNPSSGLFNGKYGALAQIVFYPNEKDPITKIAFTYVNAYTDNGLGHNTGSIHSNLGGRRVSSNSYGIETNVKISDGFQLGGWVAYTNARALTGEVKGDADIWSWAVTLAFPEQGNLDKGNLGGIIVGMQPKLTGSSADLSGLPPRDPDTGFHIEGFYRYQINDNISITPGLIWLTAPNHNEQNGDIFVGVIRTTFKI</sequence>
<dbReference type="InterPro" id="IPR047684">
    <property type="entry name" value="Por_som-like"/>
</dbReference>